<feature type="region of interest" description="Disordered" evidence="1">
    <location>
        <begin position="84"/>
        <end position="125"/>
    </location>
</feature>
<reference evidence="3 4" key="1">
    <citation type="submission" date="2017-03" db="EMBL/GenBank/DDBJ databases">
        <title>Genome Survey of Euroglyphus maynei.</title>
        <authorList>
            <person name="Arlian L.G."/>
            <person name="Morgan M.S."/>
            <person name="Rider S.D."/>
        </authorList>
    </citation>
    <scope>NUCLEOTIDE SEQUENCE [LARGE SCALE GENOMIC DNA]</scope>
    <source>
        <strain evidence="3">Arlian Lab</strain>
        <tissue evidence="3">Whole body</tissue>
    </source>
</reference>
<dbReference type="EMBL" id="MUJZ01004846">
    <property type="protein sequence ID" value="OTF83160.1"/>
    <property type="molecule type" value="Genomic_DNA"/>
</dbReference>
<keyword evidence="2" id="KW-0472">Membrane</keyword>
<evidence type="ECO:0000313" key="4">
    <source>
        <dbReference type="Proteomes" id="UP000194236"/>
    </source>
</evidence>
<protein>
    <recommendedName>
        <fullName evidence="5">Transmembrane protein</fullName>
    </recommendedName>
</protein>
<keyword evidence="4" id="KW-1185">Reference proteome</keyword>
<dbReference type="OrthoDB" id="10540224at2759"/>
<sequence length="152" mass="18744">MDRQYIWQLQSNEQTFRMWTTIFAVLFIGIAFYYWSQTNQMEQNIRRQIEIEKRFEHLTAMIRTNQNYRKEEKHSQELIKELKRKIQSSRNQRDKSQRMVKHNNNNDKVWNEDDYDGDDNDQINNDNEIDIQQIQADIIDQIEKEINRMRSP</sequence>
<keyword evidence="2" id="KW-0812">Transmembrane</keyword>
<evidence type="ECO:0000256" key="2">
    <source>
        <dbReference type="SAM" id="Phobius"/>
    </source>
</evidence>
<comment type="caution">
    <text evidence="3">The sequence shown here is derived from an EMBL/GenBank/DDBJ whole genome shotgun (WGS) entry which is preliminary data.</text>
</comment>
<proteinExistence type="predicted"/>
<name>A0A1Y3BQB0_EURMA</name>
<evidence type="ECO:0008006" key="5">
    <source>
        <dbReference type="Google" id="ProtNLM"/>
    </source>
</evidence>
<feature type="transmembrane region" description="Helical" evidence="2">
    <location>
        <begin position="16"/>
        <end position="36"/>
    </location>
</feature>
<organism evidence="3 4">
    <name type="scientific">Euroglyphus maynei</name>
    <name type="common">Mayne's house dust mite</name>
    <dbReference type="NCBI Taxonomy" id="6958"/>
    <lineage>
        <taxon>Eukaryota</taxon>
        <taxon>Metazoa</taxon>
        <taxon>Ecdysozoa</taxon>
        <taxon>Arthropoda</taxon>
        <taxon>Chelicerata</taxon>
        <taxon>Arachnida</taxon>
        <taxon>Acari</taxon>
        <taxon>Acariformes</taxon>
        <taxon>Sarcoptiformes</taxon>
        <taxon>Astigmata</taxon>
        <taxon>Psoroptidia</taxon>
        <taxon>Analgoidea</taxon>
        <taxon>Pyroglyphidae</taxon>
        <taxon>Pyroglyphinae</taxon>
        <taxon>Euroglyphus</taxon>
    </lineage>
</organism>
<accession>A0A1Y3BQB0</accession>
<feature type="compositionally biased region" description="Acidic residues" evidence="1">
    <location>
        <begin position="112"/>
        <end position="121"/>
    </location>
</feature>
<dbReference type="AlphaFoldDB" id="A0A1Y3BQB0"/>
<gene>
    <name evidence="3" type="ORF">BLA29_009833</name>
</gene>
<evidence type="ECO:0000256" key="1">
    <source>
        <dbReference type="SAM" id="MobiDB-lite"/>
    </source>
</evidence>
<evidence type="ECO:0000313" key="3">
    <source>
        <dbReference type="EMBL" id="OTF83160.1"/>
    </source>
</evidence>
<keyword evidence="2" id="KW-1133">Transmembrane helix</keyword>
<dbReference type="Proteomes" id="UP000194236">
    <property type="component" value="Unassembled WGS sequence"/>
</dbReference>